<organism evidence="2">
    <name type="scientific">Arabidopsis lyrata subsp. lyrata</name>
    <name type="common">Lyre-leaved rock-cress</name>
    <dbReference type="NCBI Taxonomy" id="81972"/>
    <lineage>
        <taxon>Eukaryota</taxon>
        <taxon>Viridiplantae</taxon>
        <taxon>Streptophyta</taxon>
        <taxon>Embryophyta</taxon>
        <taxon>Tracheophyta</taxon>
        <taxon>Spermatophyta</taxon>
        <taxon>Magnoliopsida</taxon>
        <taxon>eudicotyledons</taxon>
        <taxon>Gunneridae</taxon>
        <taxon>Pentapetalae</taxon>
        <taxon>rosids</taxon>
        <taxon>malvids</taxon>
        <taxon>Brassicales</taxon>
        <taxon>Brassicaceae</taxon>
        <taxon>Camelineae</taxon>
        <taxon>Arabidopsis</taxon>
    </lineage>
</organism>
<reference evidence="2" key="1">
    <citation type="journal article" date="2011" name="Nat. Genet.">
        <title>The Arabidopsis lyrata genome sequence and the basis of rapid genome size change.</title>
        <authorList>
            <person name="Hu T.T."/>
            <person name="Pattyn P."/>
            <person name="Bakker E.G."/>
            <person name="Cao J."/>
            <person name="Cheng J.-F."/>
            <person name="Clark R.M."/>
            <person name="Fahlgren N."/>
            <person name="Fawcett J.A."/>
            <person name="Grimwood J."/>
            <person name="Gundlach H."/>
            <person name="Haberer G."/>
            <person name="Hollister J.D."/>
            <person name="Ossowski S."/>
            <person name="Ottilar R.P."/>
            <person name="Salamov A.A."/>
            <person name="Schneeberger K."/>
            <person name="Spannagl M."/>
            <person name="Wang X."/>
            <person name="Yang L."/>
            <person name="Nasrallah M.E."/>
            <person name="Bergelson J."/>
            <person name="Carrington J.C."/>
            <person name="Gaut B.S."/>
            <person name="Schmutz J."/>
            <person name="Mayer K.F.X."/>
            <person name="Van de Peer Y."/>
            <person name="Grigoriev I.V."/>
            <person name="Nordborg M."/>
            <person name="Weigel D."/>
            <person name="Guo Y.-L."/>
        </authorList>
    </citation>
    <scope>NUCLEOTIDE SEQUENCE [LARGE SCALE GENOMIC DNA]</scope>
    <source>
        <strain evidence="2">cv. MN47</strain>
    </source>
</reference>
<proteinExistence type="predicted"/>
<gene>
    <name evidence="1" type="ORF">ARALYDRAFT_681411</name>
</gene>
<accession>D7KM15</accession>
<sequence>MADAKRERSRAASKIEDPIQLFTNQMQQQTIAIYGFPFGLQLLAYRNISGLLDKILGSSDERTFLEWHSIGIPKNNLSLNEVHLLERVLDLDVVRHDFAESVKKPEIYEDAKISVHKFSRSRQSTCPPSRKVRIAAKHPIMSKSPGKAAVDSLNIRTPPSSPLTSMHEEENAVSGQPAIFVDDITWRQITSQKMNSTVKEVVEAENFGNTNMDSVTSPQNYLVMGI</sequence>
<dbReference type="Proteomes" id="UP000008694">
    <property type="component" value="Unassembled WGS sequence"/>
</dbReference>
<dbReference type="AlphaFoldDB" id="D7KM15"/>
<name>D7KM15_ARALL</name>
<evidence type="ECO:0000313" key="2">
    <source>
        <dbReference type="Proteomes" id="UP000008694"/>
    </source>
</evidence>
<dbReference type="HOGENOM" id="CLU_1226293_0_0_1"/>
<keyword evidence="2" id="KW-1185">Reference proteome</keyword>
<protein>
    <submittedName>
        <fullName evidence="1">Predicted protein</fullName>
    </submittedName>
</protein>
<dbReference type="EMBL" id="GL348713">
    <property type="protein sequence ID" value="EFH67476.1"/>
    <property type="molecule type" value="Genomic_DNA"/>
</dbReference>
<evidence type="ECO:0000313" key="1">
    <source>
        <dbReference type="EMBL" id="EFH67476.1"/>
    </source>
</evidence>
<dbReference type="Gramene" id="Al_scaffold_0001_3734">
    <property type="protein sequence ID" value="Al_scaffold_0001_3734"/>
    <property type="gene ID" value="Al_scaffold_0001_3734"/>
</dbReference>